<feature type="binding site" evidence="7">
    <location>
        <position position="136"/>
    </location>
    <ligand>
        <name>FMN</name>
        <dbReference type="ChEBI" id="CHEBI:58210"/>
    </ligand>
</feature>
<feature type="binding site" evidence="7">
    <location>
        <position position="259"/>
    </location>
    <ligand>
        <name>glyoxylate</name>
        <dbReference type="ChEBI" id="CHEBI:36655"/>
    </ligand>
</feature>
<dbReference type="CDD" id="cd02809">
    <property type="entry name" value="alpha_hydroxyacid_oxid_FMN"/>
    <property type="match status" value="1"/>
</dbReference>
<evidence type="ECO:0000313" key="10">
    <source>
        <dbReference type="Proteomes" id="UP000595703"/>
    </source>
</evidence>
<dbReference type="KEGG" id="arev:RVR_9043"/>
<evidence type="ECO:0000256" key="6">
    <source>
        <dbReference type="PIRSR" id="PIRSR000138-1"/>
    </source>
</evidence>
<feature type="binding site" evidence="7">
    <location>
        <position position="138"/>
    </location>
    <ligand>
        <name>glyoxylate</name>
        <dbReference type="ChEBI" id="CHEBI:36655"/>
    </ligand>
</feature>
<feature type="binding site" evidence="7">
    <location>
        <position position="232"/>
    </location>
    <ligand>
        <name>FMN</name>
        <dbReference type="ChEBI" id="CHEBI:58210"/>
    </ligand>
</feature>
<keyword evidence="10" id="KW-1185">Reference proteome</keyword>
<feature type="active site" description="Proton acceptor" evidence="6">
    <location>
        <position position="256"/>
    </location>
</feature>
<reference evidence="9 10" key="2">
    <citation type="journal article" date="2011" name="J. Antibiot.">
        <title>Furaquinocins I and J: novel polyketide isoprenoid hybrid compounds from Streptomyces reveromyceticus SN-593.</title>
        <authorList>
            <person name="Panthee S."/>
            <person name="Takahashi S."/>
            <person name="Takagi H."/>
            <person name="Nogawa T."/>
            <person name="Oowada E."/>
            <person name="Uramoto M."/>
            <person name="Osada H."/>
        </authorList>
    </citation>
    <scope>NUCLEOTIDE SEQUENCE [LARGE SCALE GENOMIC DNA]</scope>
    <source>
        <strain evidence="9 10">SN-593</strain>
    </source>
</reference>
<comment type="similarity">
    <text evidence="5">Belongs to the FMN-dependent alpha-hydroxy acid dehydrogenase family.</text>
</comment>
<dbReference type="InterPro" id="IPR008259">
    <property type="entry name" value="FMN_hydac_DH_AS"/>
</dbReference>
<keyword evidence="4" id="KW-0560">Oxidoreductase</keyword>
<sequence length="367" mass="37949">MTAGLPPDAIGGLHEKALAQLDPAHRDFFEGGAGRETALAENVRAFGRLALLPRVLRGAGPPDTTVELPGARAATPVLVAPTAFHRLAHPDGERATARAAAAAGTVLITAMAATTAVRDVVAAAREVRADASVWFQLYLQPRADVTDALVRRAEEAGCTALVVTADSPVFGRRARDDRNGFHDLPPGYAAENMRDLPGAAPGTTLDIAMSPALSWDDLRRLRERTALPVLVKGVLHPDDARIAIGEGVAGLIVSNHGGRQLDAAPATVEALPRIAEAVAGRVPVLLDGGVRSGADVVAALALGATAVGVGRPVLWGLAAEGEAGVARVLAELAEQTAHVLTLCGARDCADLDRGQVVVRGRWGVADR</sequence>
<feature type="binding site" evidence="7">
    <location>
        <begin position="287"/>
        <end position="291"/>
    </location>
    <ligand>
        <name>FMN</name>
        <dbReference type="ChEBI" id="CHEBI:58210"/>
    </ligand>
</feature>
<feature type="binding site" evidence="7">
    <location>
        <begin position="81"/>
        <end position="83"/>
    </location>
    <ligand>
        <name>FMN</name>
        <dbReference type="ChEBI" id="CHEBI:58210"/>
    </ligand>
</feature>
<dbReference type="AlphaFoldDB" id="A0A7U3VSA1"/>
<name>A0A7U3VSA1_9ACTN</name>
<dbReference type="GO" id="GO:0010181">
    <property type="term" value="F:FMN binding"/>
    <property type="evidence" value="ECO:0007669"/>
    <property type="project" value="InterPro"/>
</dbReference>
<dbReference type="InterPro" id="IPR000262">
    <property type="entry name" value="FMN-dep_DH"/>
</dbReference>
<dbReference type="SUPFAM" id="SSF51395">
    <property type="entry name" value="FMN-linked oxidoreductases"/>
    <property type="match status" value="1"/>
</dbReference>
<feature type="binding site" evidence="7">
    <location>
        <begin position="310"/>
        <end position="311"/>
    </location>
    <ligand>
        <name>FMN</name>
        <dbReference type="ChEBI" id="CHEBI:58210"/>
    </ligand>
</feature>
<keyword evidence="2 7" id="KW-0285">Flavoprotein</keyword>
<reference evidence="9 10" key="1">
    <citation type="journal article" date="2010" name="J. Bacteriol.">
        <title>Biochemical characterization of a novel indole prenyltransferase from Streptomyces sp. SN-593.</title>
        <authorList>
            <person name="Takahashi S."/>
            <person name="Takagi H."/>
            <person name="Toyoda A."/>
            <person name="Uramoto M."/>
            <person name="Nogawa T."/>
            <person name="Ueki M."/>
            <person name="Sakaki Y."/>
            <person name="Osada H."/>
        </authorList>
    </citation>
    <scope>NUCLEOTIDE SEQUENCE [LARGE SCALE GENOMIC DNA]</scope>
    <source>
        <strain evidence="9 10">SN-593</strain>
    </source>
</reference>
<evidence type="ECO:0000256" key="1">
    <source>
        <dbReference type="ARBA" id="ARBA00001917"/>
    </source>
</evidence>
<dbReference type="Pfam" id="PF01070">
    <property type="entry name" value="FMN_dh"/>
    <property type="match status" value="1"/>
</dbReference>
<reference evidence="9 10" key="4">
    <citation type="journal article" date="2020" name="Sci. Rep.">
        <title>beta-carboline chemical signals induce reveromycin production through a LuxR family regulator in Streptomyces sp. SN-593.</title>
        <authorList>
            <person name="Panthee S."/>
            <person name="Kito N."/>
            <person name="Hayashi T."/>
            <person name="Shimizu T."/>
            <person name="Ishikawa J."/>
            <person name="Hamamoto H."/>
            <person name="Osada H."/>
            <person name="Takahashi S."/>
        </authorList>
    </citation>
    <scope>NUCLEOTIDE SEQUENCE [LARGE SCALE GENOMIC DNA]</scope>
    <source>
        <strain evidence="9 10">SN-593</strain>
    </source>
</reference>
<evidence type="ECO:0000259" key="8">
    <source>
        <dbReference type="PROSITE" id="PS51349"/>
    </source>
</evidence>
<dbReference type="InterPro" id="IPR012133">
    <property type="entry name" value="Alpha-hydoxy_acid_DH_FMN"/>
</dbReference>
<evidence type="ECO:0000313" key="9">
    <source>
        <dbReference type="EMBL" id="BBB01564.1"/>
    </source>
</evidence>
<comment type="cofactor">
    <cofactor evidence="1">
        <name>FMN</name>
        <dbReference type="ChEBI" id="CHEBI:58210"/>
    </cofactor>
</comment>
<protein>
    <submittedName>
        <fullName evidence="9">Putative dehydrogenase</fullName>
    </submittedName>
</protein>
<feature type="binding site" evidence="7">
    <location>
        <position position="173"/>
    </location>
    <ligand>
        <name>glyoxylate</name>
        <dbReference type="ChEBI" id="CHEBI:36655"/>
    </ligand>
</feature>
<feature type="binding site" evidence="7">
    <location>
        <position position="164"/>
    </location>
    <ligand>
        <name>FMN</name>
        <dbReference type="ChEBI" id="CHEBI:58210"/>
    </ligand>
</feature>
<feature type="binding site" evidence="7">
    <location>
        <position position="254"/>
    </location>
    <ligand>
        <name>FMN</name>
        <dbReference type="ChEBI" id="CHEBI:58210"/>
    </ligand>
</feature>
<dbReference type="EMBL" id="AP018365">
    <property type="protein sequence ID" value="BBB01564.1"/>
    <property type="molecule type" value="Genomic_DNA"/>
</dbReference>
<reference evidence="9 10" key="3">
    <citation type="journal article" date="2011" name="Nat. Chem. Biol.">
        <title>Reveromycin A biosynthesis uses RevG and RevJ for stereospecific spiroacetal formation.</title>
        <authorList>
            <person name="Takahashi S."/>
            <person name="Toyoda A."/>
            <person name="Sekiyama Y."/>
            <person name="Takagi H."/>
            <person name="Nogawa T."/>
            <person name="Uramoto M."/>
            <person name="Suzuki R."/>
            <person name="Koshino H."/>
            <person name="Kumano T."/>
            <person name="Panthee S."/>
            <person name="Dairi T."/>
            <person name="Ishikawa J."/>
            <person name="Ikeda H."/>
            <person name="Sakaki Y."/>
            <person name="Osada H."/>
        </authorList>
    </citation>
    <scope>NUCLEOTIDE SEQUENCE [LARGE SCALE GENOMIC DNA]</scope>
    <source>
        <strain evidence="9 10">SN-593</strain>
    </source>
</reference>
<accession>A0A7U3VSA1</accession>
<dbReference type="PANTHER" id="PTHR10578:SF107">
    <property type="entry name" value="2-HYDROXYACID OXIDASE 1"/>
    <property type="match status" value="1"/>
</dbReference>
<dbReference type="GO" id="GO:0016614">
    <property type="term" value="F:oxidoreductase activity, acting on CH-OH group of donors"/>
    <property type="evidence" value="ECO:0007669"/>
    <property type="project" value="UniProtKB-ARBA"/>
</dbReference>
<dbReference type="FunFam" id="3.20.20.70:FF:000029">
    <property type="entry name" value="L-lactate dehydrogenase"/>
    <property type="match status" value="1"/>
</dbReference>
<dbReference type="InterPro" id="IPR013785">
    <property type="entry name" value="Aldolase_TIM"/>
</dbReference>
<organism evidence="9 10">
    <name type="scientific">Actinacidiphila reveromycinica</name>
    <dbReference type="NCBI Taxonomy" id="659352"/>
    <lineage>
        <taxon>Bacteria</taxon>
        <taxon>Bacillati</taxon>
        <taxon>Actinomycetota</taxon>
        <taxon>Actinomycetes</taxon>
        <taxon>Kitasatosporales</taxon>
        <taxon>Streptomycetaceae</taxon>
        <taxon>Actinacidiphila</taxon>
    </lineage>
</organism>
<dbReference type="Proteomes" id="UP000595703">
    <property type="component" value="Chromosome"/>
</dbReference>
<dbReference type="PROSITE" id="PS00557">
    <property type="entry name" value="FMN_HYDROXY_ACID_DH_1"/>
    <property type="match status" value="1"/>
</dbReference>
<dbReference type="InterPro" id="IPR037396">
    <property type="entry name" value="FMN_HAD"/>
</dbReference>
<evidence type="ECO:0000256" key="2">
    <source>
        <dbReference type="ARBA" id="ARBA00022630"/>
    </source>
</evidence>
<evidence type="ECO:0000256" key="5">
    <source>
        <dbReference type="ARBA" id="ARBA00024042"/>
    </source>
</evidence>
<dbReference type="PROSITE" id="PS51349">
    <property type="entry name" value="FMN_HYDROXY_ACID_DH_2"/>
    <property type="match status" value="1"/>
</dbReference>
<feature type="binding site" evidence="7">
    <location>
        <position position="256"/>
    </location>
    <ligand>
        <name>glyoxylate</name>
        <dbReference type="ChEBI" id="CHEBI:36655"/>
    </ligand>
</feature>
<keyword evidence="3 7" id="KW-0288">FMN</keyword>
<evidence type="ECO:0000256" key="7">
    <source>
        <dbReference type="PIRSR" id="PIRSR000138-2"/>
    </source>
</evidence>
<dbReference type="RefSeq" id="WP_237405093.1">
    <property type="nucleotide sequence ID" value="NZ_AP018365.1"/>
</dbReference>
<proteinExistence type="inferred from homology"/>
<dbReference type="PIRSF" id="PIRSF000138">
    <property type="entry name" value="Al-hdrx_acd_dh"/>
    <property type="match status" value="1"/>
</dbReference>
<evidence type="ECO:0000256" key="3">
    <source>
        <dbReference type="ARBA" id="ARBA00022643"/>
    </source>
</evidence>
<gene>
    <name evidence="9" type="ORF">RVR_9043</name>
</gene>
<evidence type="ECO:0000256" key="4">
    <source>
        <dbReference type="ARBA" id="ARBA00023002"/>
    </source>
</evidence>
<feature type="domain" description="FMN hydroxy acid dehydrogenase" evidence="8">
    <location>
        <begin position="2"/>
        <end position="361"/>
    </location>
</feature>
<dbReference type="PANTHER" id="PTHR10578">
    <property type="entry name" value="S -2-HYDROXY-ACID OXIDASE-RELATED"/>
    <property type="match status" value="1"/>
</dbReference>
<dbReference type="Gene3D" id="3.20.20.70">
    <property type="entry name" value="Aldolase class I"/>
    <property type="match status" value="1"/>
</dbReference>